<dbReference type="AlphaFoldDB" id="A0A5D2YR48"/>
<dbReference type="FunFam" id="3.40.50.1820:FF:000102">
    <property type="entry name" value="Putative serine esterase family protein"/>
    <property type="match status" value="1"/>
</dbReference>
<evidence type="ECO:0000313" key="4">
    <source>
        <dbReference type="Proteomes" id="UP000323597"/>
    </source>
</evidence>
<dbReference type="InterPro" id="IPR022122">
    <property type="entry name" value="DUF3657"/>
</dbReference>
<dbReference type="Pfam" id="PF12394">
    <property type="entry name" value="DUF3657"/>
    <property type="match status" value="1"/>
</dbReference>
<name>A0A5D2YR48_GOSMU</name>
<reference evidence="3 4" key="1">
    <citation type="submission" date="2019-07" db="EMBL/GenBank/DDBJ databases">
        <title>WGS assembly of Gossypium mustelinum.</title>
        <authorList>
            <person name="Chen Z.J."/>
            <person name="Sreedasyam A."/>
            <person name="Ando A."/>
            <person name="Song Q."/>
            <person name="De L."/>
            <person name="Hulse-Kemp A."/>
            <person name="Ding M."/>
            <person name="Ye W."/>
            <person name="Kirkbride R."/>
            <person name="Jenkins J."/>
            <person name="Plott C."/>
            <person name="Lovell J."/>
            <person name="Lin Y.-M."/>
            <person name="Vaughn R."/>
            <person name="Liu B."/>
            <person name="Li W."/>
            <person name="Simpson S."/>
            <person name="Scheffler B."/>
            <person name="Saski C."/>
            <person name="Grover C."/>
            <person name="Hu G."/>
            <person name="Conover J."/>
            <person name="Carlson J."/>
            <person name="Shu S."/>
            <person name="Boston L."/>
            <person name="Williams M."/>
            <person name="Peterson D."/>
            <person name="Mcgee K."/>
            <person name="Jones D."/>
            <person name="Wendel J."/>
            <person name="Stelly D."/>
            <person name="Grimwood J."/>
            <person name="Schmutz J."/>
        </authorList>
    </citation>
    <scope>NUCLEOTIDE SEQUENCE [LARGE SCALE GENOMIC DNA]</scope>
    <source>
        <strain evidence="3">1408120.09</strain>
    </source>
</reference>
<accession>A0A5D2YR48</accession>
<dbReference type="InterPro" id="IPR044294">
    <property type="entry name" value="Lipase-like"/>
</dbReference>
<dbReference type="Pfam" id="PF05057">
    <property type="entry name" value="DUF676"/>
    <property type="match status" value="1"/>
</dbReference>
<dbReference type="InterPro" id="IPR029058">
    <property type="entry name" value="AB_hydrolase_fold"/>
</dbReference>
<sequence>MVAFDLPIPENEGPPLSAVILKFELLYAPVLVNGSDFQASPDYCPAAIHEFRIPPKALLGLHSYCPVYFDAFHAVLVDVSVHTTLLKAGSRKVHTKVPSIAYSTTNDVSGESIDGSTQALDQVASTDLKQVMLVKALLNARDTLLAELQKRSDAINHAVDLTEFTSKMNDMKLFDSFLEEPVAADAEDSAQGKPQNGLERVNGRLEFQSDRLLHNLSKDDVLKIFNLSGDQVFYLWNTFLNFHRDSKTRILDVLRDEWAKDRRAEWSIWMVYSKVDMPHRYINGSFDESSHQIVHKRGSSLWKLTDDPAQMAAMRAELHRRSIAQMRMNNRSIQDMQIFGDPSGIPIVIIEHVMNATQRTSSDNLYTRNLDIIDSITASTVPSSEAVKKLSSASAAQIGRDLKIVIFVHGFQGHHLDLRLVRNQWLLIDPKIEFLMSEVNEEKTSGDFREMGLRLAHEVISFVKKKMDKASRSGHLRDIKLSFVGHSIGNVIIRTALAESAMEPYLRFLHTFVSLSGPHLGYLYSSNSLFNSGLWLLKKLKGTPCIHQLTFADDPDIRNTFFYKLCEQRTLENFKHIILLSSPQDGYVPYHSARIESCRAASMDNSKKGKAFLEMLNNCLDQIRAPTAENRVFVRCDINFNTSSHGRNLNALIGRAAHIEFLESDIFARFIMWSFPDLFQ</sequence>
<organism evidence="3 4">
    <name type="scientific">Gossypium mustelinum</name>
    <name type="common">Cotton</name>
    <name type="synonym">Gossypium caicoense</name>
    <dbReference type="NCBI Taxonomy" id="34275"/>
    <lineage>
        <taxon>Eukaryota</taxon>
        <taxon>Viridiplantae</taxon>
        <taxon>Streptophyta</taxon>
        <taxon>Embryophyta</taxon>
        <taxon>Tracheophyta</taxon>
        <taxon>Spermatophyta</taxon>
        <taxon>Magnoliopsida</taxon>
        <taxon>eudicotyledons</taxon>
        <taxon>Gunneridae</taxon>
        <taxon>Pentapetalae</taxon>
        <taxon>rosids</taxon>
        <taxon>malvids</taxon>
        <taxon>Malvales</taxon>
        <taxon>Malvaceae</taxon>
        <taxon>Malvoideae</taxon>
        <taxon>Gossypium</taxon>
    </lineage>
</organism>
<evidence type="ECO:0000259" key="2">
    <source>
        <dbReference type="Pfam" id="PF05057"/>
    </source>
</evidence>
<keyword evidence="4" id="KW-1185">Reference proteome</keyword>
<feature type="domain" description="DUF676" evidence="2">
    <location>
        <begin position="402"/>
        <end position="598"/>
    </location>
</feature>
<evidence type="ECO:0000313" key="3">
    <source>
        <dbReference type="EMBL" id="TYJ28868.1"/>
    </source>
</evidence>
<protein>
    <recommendedName>
        <fullName evidence="2">DUF676 domain-containing protein</fullName>
    </recommendedName>
</protein>
<dbReference type="InterPro" id="IPR007751">
    <property type="entry name" value="DUF676_lipase-like"/>
</dbReference>
<dbReference type="Gene3D" id="3.40.50.1820">
    <property type="entry name" value="alpha/beta hydrolase"/>
    <property type="match status" value="1"/>
</dbReference>
<dbReference type="PANTHER" id="PTHR12482">
    <property type="entry name" value="LIPASE ROG1-RELATED-RELATED"/>
    <property type="match status" value="1"/>
</dbReference>
<dbReference type="EMBL" id="CM017641">
    <property type="protein sequence ID" value="TYJ28868.1"/>
    <property type="molecule type" value="Genomic_DNA"/>
</dbReference>
<proteinExistence type="inferred from homology"/>
<dbReference type="PANTHER" id="PTHR12482:SF5">
    <property type="entry name" value="DUF676 DOMAIN-CONTAINING PROTEIN"/>
    <property type="match status" value="1"/>
</dbReference>
<comment type="similarity">
    <text evidence="1">Belongs to the FAM135 family.</text>
</comment>
<gene>
    <name evidence="3" type="ORF">E1A91_A06G030600v1</name>
</gene>
<evidence type="ECO:0000256" key="1">
    <source>
        <dbReference type="ARBA" id="ARBA00007949"/>
    </source>
</evidence>
<dbReference type="Proteomes" id="UP000323597">
    <property type="component" value="Chromosome A06"/>
</dbReference>
<dbReference type="SUPFAM" id="SSF53474">
    <property type="entry name" value="alpha/beta-Hydrolases"/>
    <property type="match status" value="1"/>
</dbReference>